<reference evidence="7" key="1">
    <citation type="journal article" date="2014" name="Int. J. Syst. Evol. Microbiol.">
        <title>Complete genome sequence of Corynebacterium casei LMG S-19264T (=DSM 44701T), isolated from a smear-ripened cheese.</title>
        <authorList>
            <consortium name="US DOE Joint Genome Institute (JGI-PGF)"/>
            <person name="Walter F."/>
            <person name="Albersmeier A."/>
            <person name="Kalinowski J."/>
            <person name="Ruckert C."/>
        </authorList>
    </citation>
    <scope>NUCLEOTIDE SEQUENCE</scope>
    <source>
        <strain evidence="7">KCTC 23732</strain>
    </source>
</reference>
<dbReference type="AlphaFoldDB" id="A0A918JNN5"/>
<comment type="caution">
    <text evidence="7">The sequence shown here is derived from an EMBL/GenBank/DDBJ whole genome shotgun (WGS) entry which is preliminary data.</text>
</comment>
<evidence type="ECO:0000256" key="3">
    <source>
        <dbReference type="ARBA" id="ARBA00022989"/>
    </source>
</evidence>
<accession>A0A918JNN5</accession>
<feature type="transmembrane region" description="Helical" evidence="5">
    <location>
        <begin position="58"/>
        <end position="77"/>
    </location>
</feature>
<reference evidence="7" key="2">
    <citation type="submission" date="2020-09" db="EMBL/GenBank/DDBJ databases">
        <authorList>
            <person name="Sun Q."/>
            <person name="Kim S."/>
        </authorList>
    </citation>
    <scope>NUCLEOTIDE SEQUENCE</scope>
    <source>
        <strain evidence="7">KCTC 23732</strain>
    </source>
</reference>
<organism evidence="7 8">
    <name type="scientific">Advenella faeciporci</name>
    <dbReference type="NCBI Taxonomy" id="797535"/>
    <lineage>
        <taxon>Bacteria</taxon>
        <taxon>Pseudomonadati</taxon>
        <taxon>Pseudomonadota</taxon>
        <taxon>Betaproteobacteria</taxon>
        <taxon>Burkholderiales</taxon>
        <taxon>Alcaligenaceae</taxon>
    </lineage>
</organism>
<dbReference type="RefSeq" id="WP_189385474.1">
    <property type="nucleotide sequence ID" value="NZ_BAABFY010000005.1"/>
</dbReference>
<name>A0A918JNN5_9BURK</name>
<proteinExistence type="predicted"/>
<evidence type="ECO:0000259" key="6">
    <source>
        <dbReference type="Pfam" id="PF05154"/>
    </source>
</evidence>
<keyword evidence="4 5" id="KW-0472">Membrane</keyword>
<comment type="subcellular location">
    <subcellularLocation>
        <location evidence="1">Membrane</location>
        <topology evidence="1">Multi-pass membrane protein</topology>
    </subcellularLocation>
</comment>
<dbReference type="EMBL" id="BMYS01000016">
    <property type="protein sequence ID" value="GGW90830.1"/>
    <property type="molecule type" value="Genomic_DNA"/>
</dbReference>
<evidence type="ECO:0000256" key="5">
    <source>
        <dbReference type="SAM" id="Phobius"/>
    </source>
</evidence>
<sequence length="156" mass="17755">MLQKLLLPVIVFIIVLIGLTFGEGVFTALAQWLSQITGIVIYNFQDLYWTISLYVSRHPVKIVVAIVITAIVCIWIYKNKGEEMNNQANSRKIGIFLAIFLGWLGAHRFYAGHIGMGLLYLLLSFIWLPLSVFLGLIDAVRYIFMNDEEFKANIKA</sequence>
<evidence type="ECO:0000313" key="7">
    <source>
        <dbReference type="EMBL" id="GGW90830.1"/>
    </source>
</evidence>
<evidence type="ECO:0000256" key="4">
    <source>
        <dbReference type="ARBA" id="ARBA00023136"/>
    </source>
</evidence>
<protein>
    <recommendedName>
        <fullName evidence="6">TM2 domain-containing protein</fullName>
    </recommendedName>
</protein>
<dbReference type="GO" id="GO:0016020">
    <property type="term" value="C:membrane"/>
    <property type="evidence" value="ECO:0007669"/>
    <property type="project" value="UniProtKB-SubCell"/>
</dbReference>
<feature type="transmembrane region" description="Helical" evidence="5">
    <location>
        <begin position="117"/>
        <end position="137"/>
    </location>
</feature>
<feature type="domain" description="TM2" evidence="6">
    <location>
        <begin position="89"/>
        <end position="134"/>
    </location>
</feature>
<feature type="transmembrane region" description="Helical" evidence="5">
    <location>
        <begin position="93"/>
        <end position="111"/>
    </location>
</feature>
<dbReference type="InterPro" id="IPR007829">
    <property type="entry name" value="TM2"/>
</dbReference>
<evidence type="ECO:0000256" key="1">
    <source>
        <dbReference type="ARBA" id="ARBA00004141"/>
    </source>
</evidence>
<gene>
    <name evidence="7" type="ORF">GCM10011450_21240</name>
</gene>
<keyword evidence="8" id="KW-1185">Reference proteome</keyword>
<evidence type="ECO:0000256" key="2">
    <source>
        <dbReference type="ARBA" id="ARBA00022692"/>
    </source>
</evidence>
<evidence type="ECO:0000313" key="8">
    <source>
        <dbReference type="Proteomes" id="UP000608345"/>
    </source>
</evidence>
<keyword evidence="3 5" id="KW-1133">Transmembrane helix</keyword>
<dbReference type="Proteomes" id="UP000608345">
    <property type="component" value="Unassembled WGS sequence"/>
</dbReference>
<dbReference type="Pfam" id="PF05154">
    <property type="entry name" value="TM2"/>
    <property type="match status" value="1"/>
</dbReference>
<keyword evidence="2 5" id="KW-0812">Transmembrane</keyword>